<dbReference type="InterPro" id="IPR019354">
    <property type="entry name" value="SMG8-like"/>
</dbReference>
<comment type="function">
    <text evidence="4">Involved in nonsense-mediated decay (NMD) of mRNAs containing premature stop codons.</text>
</comment>
<dbReference type="PANTHER" id="PTHR13091:SF0">
    <property type="entry name" value="NONSENSE-MEDIATED MRNA DECAY FACTOR SMG8"/>
    <property type="match status" value="1"/>
</dbReference>
<evidence type="ECO:0000313" key="6">
    <source>
        <dbReference type="Proteomes" id="UP001381693"/>
    </source>
</evidence>
<dbReference type="Proteomes" id="UP001381693">
    <property type="component" value="Unassembled WGS sequence"/>
</dbReference>
<keyword evidence="6" id="KW-1185">Reference proteome</keyword>
<evidence type="ECO:0000256" key="4">
    <source>
        <dbReference type="RuleBase" id="RU367133"/>
    </source>
</evidence>
<evidence type="ECO:0000256" key="1">
    <source>
        <dbReference type="ARBA" id="ARBA00006443"/>
    </source>
</evidence>
<dbReference type="AlphaFoldDB" id="A0AAN9A8X6"/>
<organism evidence="5 6">
    <name type="scientific">Halocaridina rubra</name>
    <name type="common">Hawaiian red shrimp</name>
    <dbReference type="NCBI Taxonomy" id="373956"/>
    <lineage>
        <taxon>Eukaryota</taxon>
        <taxon>Metazoa</taxon>
        <taxon>Ecdysozoa</taxon>
        <taxon>Arthropoda</taxon>
        <taxon>Crustacea</taxon>
        <taxon>Multicrustacea</taxon>
        <taxon>Malacostraca</taxon>
        <taxon>Eumalacostraca</taxon>
        <taxon>Eucarida</taxon>
        <taxon>Decapoda</taxon>
        <taxon>Pleocyemata</taxon>
        <taxon>Caridea</taxon>
        <taxon>Atyoidea</taxon>
        <taxon>Atyidae</taxon>
        <taxon>Halocaridina</taxon>
    </lineage>
</organism>
<comment type="similarity">
    <text evidence="1 4">Belongs to the SMG8 family.</text>
</comment>
<proteinExistence type="inferred from homology"/>
<evidence type="ECO:0000313" key="5">
    <source>
        <dbReference type="EMBL" id="KAK7078534.1"/>
    </source>
</evidence>
<sequence length="416" mass="45092">MNYTLHNLCSVQDNIASEFGQLTIGQGSKKDGSSSRGGNISGMGNISTGWEADVSITAFSDSSTADALSCSILSGVATERKRNLEHSFNVFLQQHIDQALGKGFDDNVGRHSGPAFFQVPKAGVWFDAVNRIYKFFMTDPSEKDTKAKQVLSSLQNLVETEIQFSDSRCAKALPIAVSMYKDDLPPHYTRNEHQESLDFALDVLSAQARGPMYKNYVTQLKEACEKIWRDGRMGCETLSLRGNTCEHPRHRSLSVGDDDDGSLPIMAHNSGVVYVSFCNCGRRQGQREDSFSVKGANYSFYQQLAENCCNRLDSISFPTFKPSVTDAKAAKVCGADTDDLELESRSNVARESRVHGGSETLHTPGLSLVGTGLSGSMNSATGTATAAVARMMGDNPTGSQVVITLTKDDSKVITKG</sequence>
<dbReference type="EMBL" id="JAXCGZ010007781">
    <property type="protein sequence ID" value="KAK7078534.1"/>
    <property type="molecule type" value="Genomic_DNA"/>
</dbReference>
<name>A0AAN9A8X6_HALRR</name>
<dbReference type="Pfam" id="PF10220">
    <property type="entry name" value="Smg8_Smg9"/>
    <property type="match status" value="1"/>
</dbReference>
<protein>
    <recommendedName>
        <fullName evidence="3 4">Nonsense-mediated mRNA decay factor SMG8</fullName>
    </recommendedName>
</protein>
<dbReference type="PANTHER" id="PTHR13091">
    <property type="entry name" value="AMPLIFIED IN BREAST CANCER 2-RELATED"/>
    <property type="match status" value="1"/>
</dbReference>
<evidence type="ECO:0000256" key="3">
    <source>
        <dbReference type="ARBA" id="ARBA00029509"/>
    </source>
</evidence>
<dbReference type="GO" id="GO:0000184">
    <property type="term" value="P:nuclear-transcribed mRNA catabolic process, nonsense-mediated decay"/>
    <property type="evidence" value="ECO:0007669"/>
    <property type="project" value="UniProtKB-UniRule"/>
</dbReference>
<reference evidence="5 6" key="1">
    <citation type="submission" date="2023-11" db="EMBL/GenBank/DDBJ databases">
        <title>Halocaridina rubra genome assembly.</title>
        <authorList>
            <person name="Smith C."/>
        </authorList>
    </citation>
    <scope>NUCLEOTIDE SEQUENCE [LARGE SCALE GENOMIC DNA]</scope>
    <source>
        <strain evidence="5">EP-1</strain>
        <tissue evidence="5">Whole</tissue>
    </source>
</reference>
<comment type="caution">
    <text evidence="5">The sequence shown here is derived from an EMBL/GenBank/DDBJ whole genome shotgun (WGS) entry which is preliminary data.</text>
</comment>
<accession>A0AAN9A8X6</accession>
<keyword evidence="2 4" id="KW-0866">Nonsense-mediated mRNA decay</keyword>
<gene>
    <name evidence="5" type="primary">SMG8</name>
    <name evidence="5" type="ORF">SK128_021548</name>
</gene>
<evidence type="ECO:0000256" key="2">
    <source>
        <dbReference type="ARBA" id="ARBA00023161"/>
    </source>
</evidence>